<keyword evidence="2" id="KW-1185">Reference proteome</keyword>
<organism evidence="1 2">
    <name type="scientific">Streptomyces phage Blueeyedbeauty</name>
    <dbReference type="NCBI Taxonomy" id="2250336"/>
    <lineage>
        <taxon>Viruses</taxon>
        <taxon>Duplodnaviria</taxon>
        <taxon>Heunggongvirae</taxon>
        <taxon>Uroviricota</taxon>
        <taxon>Caudoviricetes</taxon>
        <taxon>Stanwilliamsviridae</taxon>
        <taxon>Loccivirinae</taxon>
        <taxon>Annadreamyvirus</taxon>
        <taxon>Annadreamyvirus blueeyedbeauty</taxon>
    </lineage>
</organism>
<name>A0A345L222_9CAUD</name>
<proteinExistence type="predicted"/>
<gene>
    <name evidence="1" type="primary">217</name>
    <name evidence="1" type="ORF">SEA_BLUEEYEDBEAUTY_217</name>
</gene>
<dbReference type="EMBL" id="MH536814">
    <property type="protein sequence ID" value="AXH49324.1"/>
    <property type="molecule type" value="Genomic_DNA"/>
</dbReference>
<evidence type="ECO:0000313" key="2">
    <source>
        <dbReference type="Proteomes" id="UP000258408"/>
    </source>
</evidence>
<dbReference type="Proteomes" id="UP000258408">
    <property type="component" value="Segment"/>
</dbReference>
<dbReference type="RefSeq" id="YP_009839378.1">
    <property type="nucleotide sequence ID" value="NC_048720.1"/>
</dbReference>
<sequence>MPEVYDYDDETGDVEILDDVPEQRTFPDYVFELEFPTR</sequence>
<accession>A0A345L222</accession>
<dbReference type="GeneID" id="55600007"/>
<protein>
    <submittedName>
        <fullName evidence="1">Uncharacterized protein</fullName>
    </submittedName>
</protein>
<reference evidence="1 2" key="1">
    <citation type="submission" date="2018-06" db="EMBL/GenBank/DDBJ databases">
        <authorList>
            <person name="Luttrell C.E."/>
            <person name="Myers K.N."/>
            <person name="Simpson A.N."/>
            <person name="Sulollari A."/>
            <person name="Suri N."/>
            <person name="Nayek S."/>
            <person name="Bhuiyan S."/>
            <person name="Smith B.R."/>
            <person name="Hughes L.E."/>
            <person name="Garlena R.A."/>
            <person name="Russell D.A."/>
            <person name="Pope W.H."/>
            <person name="Jacobs-Sera D."/>
            <person name="Hatfull G.F."/>
        </authorList>
    </citation>
    <scope>NUCLEOTIDE SEQUENCE [LARGE SCALE GENOMIC DNA]</scope>
</reference>
<dbReference type="KEGG" id="vg:55600007"/>
<evidence type="ECO:0000313" key="1">
    <source>
        <dbReference type="EMBL" id="AXH49324.1"/>
    </source>
</evidence>